<keyword evidence="10" id="KW-1185">Reference proteome</keyword>
<comment type="subcellular location">
    <subcellularLocation>
        <location evidence="1">Membrane</location>
        <topology evidence="1">Multi-pass membrane protein</topology>
    </subcellularLocation>
</comment>
<dbReference type="PANTHER" id="PTHR43220:SF18">
    <property type="entry name" value="TRANSMEMBRANE PROTEIN 41B"/>
    <property type="match status" value="1"/>
</dbReference>
<dbReference type="EMBL" id="WJBH02000002">
    <property type="protein sequence ID" value="KAI9563353.1"/>
    <property type="molecule type" value="Genomic_DNA"/>
</dbReference>
<name>A0AAD5PZG0_9CRUS</name>
<proteinExistence type="inferred from homology"/>
<evidence type="ECO:0000256" key="1">
    <source>
        <dbReference type="ARBA" id="ARBA00004141"/>
    </source>
</evidence>
<keyword evidence="3 7" id="KW-1133">Transmembrane helix</keyword>
<comment type="similarity">
    <text evidence="5">Belongs to the TMEM41 family.</text>
</comment>
<evidence type="ECO:0000256" key="7">
    <source>
        <dbReference type="SAM" id="Phobius"/>
    </source>
</evidence>
<evidence type="ECO:0000256" key="3">
    <source>
        <dbReference type="ARBA" id="ARBA00022989"/>
    </source>
</evidence>
<evidence type="ECO:0000259" key="8">
    <source>
        <dbReference type="Pfam" id="PF09335"/>
    </source>
</evidence>
<keyword evidence="2 7" id="KW-0812">Transmembrane</keyword>
<accession>A0AAD5PZG0</accession>
<feature type="transmembrane region" description="Helical" evidence="7">
    <location>
        <begin position="113"/>
        <end position="140"/>
    </location>
</feature>
<sequence>MLPPYFQPYDKKLHNSSSAKKSKDAGGISMRNALAILVIIFVFSILSLTCVYSCFPELPRDIEDAKHLGAVLSRFKDKYYLEVLGGVFITYIFLQTFAIPGSIFLSILSGYLFPFYLALILVCFCSATGASLCYLLSYLVGTKLVNKFAKERAESWAQKVNQHRNNLLNYIIFLRITPFLPNWFINITSPVIGVPLGPFFFGTFLGVAPPSFVAIQAGTTLNQLTSSSDTVSLNSILILAAFAVLSLLPVVFKRQLQKKFS</sequence>
<comment type="caution">
    <text evidence="9">The sequence shown here is derived from an EMBL/GenBank/DDBJ whole genome shotgun (WGS) entry which is preliminary data.</text>
</comment>
<gene>
    <name evidence="9" type="ORF">GHT06_010814</name>
</gene>
<evidence type="ECO:0000256" key="2">
    <source>
        <dbReference type="ARBA" id="ARBA00022692"/>
    </source>
</evidence>
<evidence type="ECO:0000256" key="5">
    <source>
        <dbReference type="ARBA" id="ARBA00025797"/>
    </source>
</evidence>
<evidence type="ECO:0000313" key="9">
    <source>
        <dbReference type="EMBL" id="KAI9563353.1"/>
    </source>
</evidence>
<evidence type="ECO:0000256" key="4">
    <source>
        <dbReference type="ARBA" id="ARBA00023136"/>
    </source>
</evidence>
<dbReference type="PANTHER" id="PTHR43220">
    <property type="match status" value="1"/>
</dbReference>
<dbReference type="GO" id="GO:0000045">
    <property type="term" value="P:autophagosome assembly"/>
    <property type="evidence" value="ECO:0007669"/>
    <property type="project" value="TreeGrafter"/>
</dbReference>
<feature type="transmembrane region" description="Helical" evidence="7">
    <location>
        <begin position="79"/>
        <end position="107"/>
    </location>
</feature>
<evidence type="ECO:0000256" key="6">
    <source>
        <dbReference type="SAM" id="MobiDB-lite"/>
    </source>
</evidence>
<keyword evidence="4 7" id="KW-0472">Membrane</keyword>
<evidence type="ECO:0000313" key="10">
    <source>
        <dbReference type="Proteomes" id="UP000820818"/>
    </source>
</evidence>
<dbReference type="AlphaFoldDB" id="A0AAD5PZG0"/>
<dbReference type="InterPro" id="IPR045014">
    <property type="entry name" value="TM41A/B"/>
</dbReference>
<dbReference type="GO" id="GO:0005789">
    <property type="term" value="C:endoplasmic reticulum membrane"/>
    <property type="evidence" value="ECO:0007669"/>
    <property type="project" value="TreeGrafter"/>
</dbReference>
<reference evidence="9 10" key="1">
    <citation type="submission" date="2022-05" db="EMBL/GenBank/DDBJ databases">
        <title>A multi-omics perspective on studying reproductive biology in Daphnia sinensis.</title>
        <authorList>
            <person name="Jia J."/>
        </authorList>
    </citation>
    <scope>NUCLEOTIDE SEQUENCE [LARGE SCALE GENOMIC DNA]</scope>
    <source>
        <strain evidence="9 10">WSL</strain>
    </source>
</reference>
<feature type="transmembrane region" description="Helical" evidence="7">
    <location>
        <begin position="33"/>
        <end position="58"/>
    </location>
</feature>
<protein>
    <recommendedName>
        <fullName evidence="8">VTT domain-containing protein</fullName>
    </recommendedName>
</protein>
<dbReference type="Pfam" id="PF09335">
    <property type="entry name" value="VTT_dom"/>
    <property type="match status" value="1"/>
</dbReference>
<feature type="domain" description="VTT" evidence="8">
    <location>
        <begin position="99"/>
        <end position="219"/>
    </location>
</feature>
<dbReference type="InterPro" id="IPR032816">
    <property type="entry name" value="VTT_dom"/>
</dbReference>
<organism evidence="9 10">
    <name type="scientific">Daphnia sinensis</name>
    <dbReference type="NCBI Taxonomy" id="1820382"/>
    <lineage>
        <taxon>Eukaryota</taxon>
        <taxon>Metazoa</taxon>
        <taxon>Ecdysozoa</taxon>
        <taxon>Arthropoda</taxon>
        <taxon>Crustacea</taxon>
        <taxon>Branchiopoda</taxon>
        <taxon>Diplostraca</taxon>
        <taxon>Cladocera</taxon>
        <taxon>Anomopoda</taxon>
        <taxon>Daphniidae</taxon>
        <taxon>Daphnia</taxon>
        <taxon>Daphnia similis group</taxon>
    </lineage>
</organism>
<dbReference type="Proteomes" id="UP000820818">
    <property type="component" value="Linkage Group LG2"/>
</dbReference>
<feature type="region of interest" description="Disordered" evidence="6">
    <location>
        <begin position="1"/>
        <end position="24"/>
    </location>
</feature>
<feature type="transmembrane region" description="Helical" evidence="7">
    <location>
        <begin position="231"/>
        <end position="252"/>
    </location>
</feature>